<dbReference type="InterPro" id="IPR021731">
    <property type="entry name" value="AMIN_dom"/>
</dbReference>
<dbReference type="STRING" id="1357400.HMPREF2086_01905"/>
<accession>V8C464</accession>
<dbReference type="AlphaFoldDB" id="V8C464"/>
<dbReference type="RefSeq" id="WP_023928739.1">
    <property type="nucleotide sequence ID" value="NZ_KI669456.1"/>
</dbReference>
<reference evidence="3 4" key="1">
    <citation type="journal article" date="2014" name="Genome Announc.">
        <title>Draft genome sequences of six enterohepatic helicobacter species isolated from humans and one from rhesus macaques.</title>
        <authorList>
            <person name="Shen Z."/>
            <person name="Sheh A."/>
            <person name="Young S.K."/>
            <person name="Abouelliel A."/>
            <person name="Ward D.V."/>
            <person name="Earl A.M."/>
            <person name="Fox J.G."/>
        </authorList>
    </citation>
    <scope>NUCLEOTIDE SEQUENCE [LARGE SCALE GENOMIC DNA]</scope>
    <source>
        <strain evidence="3 4">MIT 99-5501</strain>
    </source>
</reference>
<dbReference type="Pfam" id="PF11741">
    <property type="entry name" value="AMIN"/>
    <property type="match status" value="1"/>
</dbReference>
<keyword evidence="1" id="KW-0472">Membrane</keyword>
<evidence type="ECO:0000313" key="4">
    <source>
        <dbReference type="Proteomes" id="UP000018731"/>
    </source>
</evidence>
<evidence type="ECO:0000259" key="2">
    <source>
        <dbReference type="Pfam" id="PF11741"/>
    </source>
</evidence>
<feature type="domain" description="AMIN" evidence="2">
    <location>
        <begin position="152"/>
        <end position="239"/>
    </location>
</feature>
<evidence type="ECO:0000313" key="3">
    <source>
        <dbReference type="EMBL" id="ETD22178.1"/>
    </source>
</evidence>
<feature type="transmembrane region" description="Helical" evidence="1">
    <location>
        <begin position="26"/>
        <end position="53"/>
    </location>
</feature>
<dbReference type="OrthoDB" id="5340273at2"/>
<keyword evidence="1" id="KW-1133">Transmembrane helix</keyword>
<comment type="caution">
    <text evidence="3">The sequence shown here is derived from an EMBL/GenBank/DDBJ whole genome shotgun (WGS) entry which is preliminary data.</text>
</comment>
<name>V8C464_9HELI</name>
<sequence>MSNQNILQDILSASKLNVIKIAFARFVAYFAYFAPALICATLFVLLAIDFALARENPFEPMSRPQEDTFKSPNAKNYFKEFDFKLPSTARILKTVTITYQNIDGSTESKTLNIDEGIDWHFPILLSQRKAFLNEKVQHYTITPFDFFTQKNRFYLFSANTIIRSFVLPSPYRIVIDIDKAEQYGLQKLPTSSNGFIPLNVKYFTKAALDVHKDFYRFIITLDGQYTYHIDKEVDYYIISVE</sequence>
<dbReference type="PATRIC" id="fig|1357400.3.peg.2583"/>
<dbReference type="HOGENOM" id="CLU_101694_0_0_7"/>
<dbReference type="Proteomes" id="UP000018731">
    <property type="component" value="Unassembled WGS sequence"/>
</dbReference>
<dbReference type="eggNOG" id="ENOG5030TNT">
    <property type="taxonomic scope" value="Bacteria"/>
</dbReference>
<proteinExistence type="predicted"/>
<organism evidence="3 4">
    <name type="scientific">Helicobacter macacae MIT 99-5501</name>
    <dbReference type="NCBI Taxonomy" id="1357400"/>
    <lineage>
        <taxon>Bacteria</taxon>
        <taxon>Pseudomonadati</taxon>
        <taxon>Campylobacterota</taxon>
        <taxon>Epsilonproteobacteria</taxon>
        <taxon>Campylobacterales</taxon>
        <taxon>Helicobacteraceae</taxon>
        <taxon>Helicobacter</taxon>
    </lineage>
</organism>
<protein>
    <recommendedName>
        <fullName evidence="2">AMIN domain-containing protein</fullName>
    </recommendedName>
</protein>
<keyword evidence="4" id="KW-1185">Reference proteome</keyword>
<evidence type="ECO:0000256" key="1">
    <source>
        <dbReference type="SAM" id="Phobius"/>
    </source>
</evidence>
<dbReference type="EMBL" id="AZJI01000010">
    <property type="protein sequence ID" value="ETD22178.1"/>
    <property type="molecule type" value="Genomic_DNA"/>
</dbReference>
<keyword evidence="1" id="KW-0812">Transmembrane</keyword>
<gene>
    <name evidence="3" type="ORF">HMPREF2086_01905</name>
</gene>